<name>A0A7R9BS41_9CRUS</name>
<feature type="region of interest" description="Disordered" evidence="3">
    <location>
        <begin position="580"/>
        <end position="673"/>
    </location>
</feature>
<feature type="compositionally biased region" description="Acidic residues" evidence="3">
    <location>
        <begin position="78"/>
        <end position="98"/>
    </location>
</feature>
<dbReference type="InterPro" id="IPR046757">
    <property type="entry name" value="YL1_N"/>
</dbReference>
<keyword evidence="6" id="KW-1185">Reference proteome</keyword>
<feature type="compositionally biased region" description="Basic and acidic residues" evidence="3">
    <location>
        <begin position="178"/>
        <end position="188"/>
    </location>
</feature>
<dbReference type="EMBL" id="CAJPEX010001439">
    <property type="protein sequence ID" value="CAG0919168.1"/>
    <property type="molecule type" value="Genomic_DNA"/>
</dbReference>
<dbReference type="SMART" id="SM00993">
    <property type="entry name" value="YL1_C"/>
    <property type="match status" value="1"/>
</dbReference>
<feature type="compositionally biased region" description="Acidic residues" evidence="3">
    <location>
        <begin position="601"/>
        <end position="615"/>
    </location>
</feature>
<comment type="similarity">
    <text evidence="1">Belongs to the VPS72/YL1 family.</text>
</comment>
<feature type="compositionally biased region" description="Basic and acidic residues" evidence="3">
    <location>
        <begin position="99"/>
        <end position="111"/>
    </location>
</feature>
<evidence type="ECO:0000256" key="1">
    <source>
        <dbReference type="ARBA" id="ARBA00006832"/>
    </source>
</evidence>
<dbReference type="PANTHER" id="PTHR13275:SF4">
    <property type="entry name" value="VACUOLAR PROTEIN SORTING-ASSOCIATED PROTEIN 72 HOMOLOG"/>
    <property type="match status" value="1"/>
</dbReference>
<dbReference type="EMBL" id="OA883476">
    <property type="protein sequence ID" value="CAD7279016.1"/>
    <property type="molecule type" value="Genomic_DNA"/>
</dbReference>
<feature type="region of interest" description="Disordered" evidence="3">
    <location>
        <begin position="290"/>
        <end position="329"/>
    </location>
</feature>
<feature type="compositionally biased region" description="Polar residues" evidence="3">
    <location>
        <begin position="160"/>
        <end position="174"/>
    </location>
</feature>
<dbReference type="OrthoDB" id="78296at2759"/>
<evidence type="ECO:0000256" key="3">
    <source>
        <dbReference type="SAM" id="MobiDB-lite"/>
    </source>
</evidence>
<feature type="compositionally biased region" description="Low complexity" evidence="3">
    <location>
        <begin position="8"/>
        <end position="17"/>
    </location>
</feature>
<feature type="region of interest" description="Disordered" evidence="3">
    <location>
        <begin position="342"/>
        <end position="457"/>
    </location>
</feature>
<gene>
    <name evidence="5" type="ORF">NMOB1V02_LOCUS6703</name>
</gene>
<dbReference type="GO" id="GO:0005634">
    <property type="term" value="C:nucleus"/>
    <property type="evidence" value="ECO:0007669"/>
    <property type="project" value="TreeGrafter"/>
</dbReference>
<protein>
    <recommendedName>
        <fullName evidence="2">Vacuolar protein sorting-associated protein 72 homolog</fullName>
    </recommendedName>
</protein>
<feature type="compositionally biased region" description="Basic residues" evidence="3">
    <location>
        <begin position="580"/>
        <end position="596"/>
    </location>
</feature>
<evidence type="ECO:0000313" key="6">
    <source>
        <dbReference type="Proteomes" id="UP000678499"/>
    </source>
</evidence>
<reference evidence="5" key="1">
    <citation type="submission" date="2020-11" db="EMBL/GenBank/DDBJ databases">
        <authorList>
            <person name="Tran Van P."/>
        </authorList>
    </citation>
    <scope>NUCLEOTIDE SEQUENCE</scope>
</reference>
<organism evidence="5">
    <name type="scientific">Notodromas monacha</name>
    <dbReference type="NCBI Taxonomy" id="399045"/>
    <lineage>
        <taxon>Eukaryota</taxon>
        <taxon>Metazoa</taxon>
        <taxon>Ecdysozoa</taxon>
        <taxon>Arthropoda</taxon>
        <taxon>Crustacea</taxon>
        <taxon>Oligostraca</taxon>
        <taxon>Ostracoda</taxon>
        <taxon>Podocopa</taxon>
        <taxon>Podocopida</taxon>
        <taxon>Cypridocopina</taxon>
        <taxon>Cypridoidea</taxon>
        <taxon>Cyprididae</taxon>
        <taxon>Notodromas</taxon>
    </lineage>
</organism>
<sequence length="673" mass="75966">MSDDEISDASSSSSSVSMPTGPIVTIAAGRSRRANAGRNMASLLEQAAKDPTFFAQVDDMNEDDVDPDFAGNFKPHEEEDIFDSDFGDSSNEYDSEEEVAARGEGSDDEKVGKKRTQKRKAADVFQTSIKKYQPVVADVEREKPAVKPKSPRRAPRHLSFSPQRVRSKRNTTAARSAEILERVKEREARRKKRKAKHDAAMLEGAEEEEEPTQEERLRIAAETELLNKQKSNRFRNRELKRRMYARMKASQYSSIRFRSYRVPVRNSNDYEAPTQDLNGVDVEETHKILIKGPHMSKDGSPEFRNQKLRPKTPDLEGKEKPQTILLEDSDTAISSLVEVEKLRNSSSDAAVPIPSTSREQPESNAGILKNSSRETIELPNGSSGENEDYPQESSESEVRDKMSRNTAEGDDHVIQDRSNAEGRLQETGGFFRDSLAPSGKTVEETAQNPNVPVHSPRNIVNISVDDEEWYEQEPALDGDEENSENVWVPKETWDETYKDRFVEIPFVTVPDEEMLQTVFKDPEQALRRLQRKAKRTICPITKMPARYIDPLTKVPYHDAKAFRIIRDVYDIAQRNLAIAKQKKVPAQHQSSYRHKERNLEDAGEQDESSDYDDDDRSISESSDLPVEDRNGNHGEDDENSDASMINGVDSESDIGNYADYVKGDSGSILDSGD</sequence>
<feature type="compositionally biased region" description="Basic and acidic residues" evidence="3">
    <location>
        <begin position="295"/>
        <end position="321"/>
    </location>
</feature>
<feature type="domain" description="Vps72/YL1 C-terminal" evidence="4">
    <location>
        <begin position="536"/>
        <end position="565"/>
    </location>
</feature>
<feature type="compositionally biased region" description="Basic and acidic residues" evidence="3">
    <location>
        <begin position="396"/>
        <end position="424"/>
    </location>
</feature>
<dbReference type="AlphaFoldDB" id="A0A7R9BS41"/>
<proteinExistence type="inferred from homology"/>
<dbReference type="Pfam" id="PF08265">
    <property type="entry name" value="YL1_C"/>
    <property type="match status" value="1"/>
</dbReference>
<feature type="region of interest" description="Disordered" evidence="3">
    <location>
        <begin position="1"/>
        <end position="38"/>
    </location>
</feature>
<evidence type="ECO:0000256" key="2">
    <source>
        <dbReference type="ARBA" id="ARBA00020000"/>
    </source>
</evidence>
<dbReference type="Proteomes" id="UP000678499">
    <property type="component" value="Unassembled WGS sequence"/>
</dbReference>
<evidence type="ECO:0000259" key="4">
    <source>
        <dbReference type="SMART" id="SM00993"/>
    </source>
</evidence>
<feature type="compositionally biased region" description="Polar residues" evidence="3">
    <location>
        <begin position="344"/>
        <end position="358"/>
    </location>
</feature>
<accession>A0A7R9BS41</accession>
<feature type="region of interest" description="Disordered" evidence="3">
    <location>
        <begin position="59"/>
        <end position="215"/>
    </location>
</feature>
<dbReference type="PANTHER" id="PTHR13275">
    <property type="entry name" value="YL-1 PROTEIN TRANSCRIPTION FACTOR-LIKE 1"/>
    <property type="match status" value="1"/>
</dbReference>
<dbReference type="Pfam" id="PF05764">
    <property type="entry name" value="YL1"/>
    <property type="match status" value="1"/>
</dbReference>
<dbReference type="InterPro" id="IPR013272">
    <property type="entry name" value="Vps72/YL1_C"/>
</dbReference>
<evidence type="ECO:0000313" key="5">
    <source>
        <dbReference type="EMBL" id="CAD7279016.1"/>
    </source>
</evidence>